<keyword evidence="4" id="KW-1185">Reference proteome</keyword>
<dbReference type="SMR" id="A0A015JQV4"/>
<evidence type="ECO:0000313" key="4">
    <source>
        <dbReference type="Proteomes" id="UP000022910"/>
    </source>
</evidence>
<evidence type="ECO:0000259" key="2">
    <source>
        <dbReference type="PROSITE" id="PS51886"/>
    </source>
</evidence>
<dbReference type="AlphaFoldDB" id="A0A015JQV4"/>
<dbReference type="Gene3D" id="3.30.710.10">
    <property type="entry name" value="Potassium Channel Kv1.1, Chain A"/>
    <property type="match status" value="1"/>
</dbReference>
<dbReference type="Proteomes" id="UP000022910">
    <property type="component" value="Unassembled WGS sequence"/>
</dbReference>
<dbReference type="EMBL" id="JEMT01027384">
    <property type="protein sequence ID" value="EXX57434.1"/>
    <property type="molecule type" value="Genomic_DNA"/>
</dbReference>
<reference evidence="3 4" key="1">
    <citation type="submission" date="2014-02" db="EMBL/GenBank/DDBJ databases">
        <title>Single nucleus genome sequencing reveals high similarity among nuclei of an endomycorrhizal fungus.</title>
        <authorList>
            <person name="Lin K."/>
            <person name="Geurts R."/>
            <person name="Zhang Z."/>
            <person name="Limpens E."/>
            <person name="Saunders D.G."/>
            <person name="Mu D."/>
            <person name="Pang E."/>
            <person name="Cao H."/>
            <person name="Cha H."/>
            <person name="Lin T."/>
            <person name="Zhou Q."/>
            <person name="Shang Y."/>
            <person name="Li Y."/>
            <person name="Ivanov S."/>
            <person name="Sharma T."/>
            <person name="Velzen R.V."/>
            <person name="Ruijter N.D."/>
            <person name="Aanen D.K."/>
            <person name="Win J."/>
            <person name="Kamoun S."/>
            <person name="Bisseling T."/>
            <person name="Huang S."/>
        </authorList>
    </citation>
    <scope>NUCLEOTIDE SEQUENCE [LARGE SCALE GENOMIC DNA]</scope>
    <source>
        <strain evidence="4">DAOM197198w</strain>
    </source>
</reference>
<dbReference type="OrthoDB" id="298084at2759"/>
<dbReference type="SMART" id="SM00584">
    <property type="entry name" value="TLDc"/>
    <property type="match status" value="1"/>
</dbReference>
<dbReference type="PANTHER" id="PTHR24410">
    <property type="entry name" value="HL07962P-RELATED"/>
    <property type="match status" value="1"/>
</dbReference>
<feature type="domain" description="TLDc" evidence="2">
    <location>
        <begin position="299"/>
        <end position="476"/>
    </location>
</feature>
<dbReference type="Pfam" id="PF00651">
    <property type="entry name" value="BTB"/>
    <property type="match status" value="1"/>
</dbReference>
<sequence length="476" mass="56016">MTFEFYPRLSQNFSQLLDEADDYNVIINVGENLNTKEFRAHSNILRVRSPYFKRALSQDWVIKKNNMINFTKPNISPIVFEMIIRYMYTGVLNLKDQAGLDILNLLVASDELLIEELVTFVQKYLIENQTEWLKDNFVKVLHTVYQLESCKKLLDYCLESICEDPEPFFNSSEFPTLEKSIYLELIKRETLLIDEIELWNNLIKWGIAQTSELRGKNTTNLNRWNKGDFSALRNTLHPFILQIRFFEITSKDFYYKIWPFKTVLPKPLFEDIVSFYLSKIQPKKNKLPSRYGKIPIESIIIKPKHAAILANWTQRNDANLKIQKDKYHLNLIYRGSRDGFDINTMRNKCNGQGACILVIRARENRTIIGGYNPFGWTYYNNNGYYNQNCYWRNTTESFIFSFGDGKDSKKFRISRVTNRNCAIYESNYTNISLNFGNSDLVINGANGTCNQSYYESNILDDTNNFSIDEMEIFRFY</sequence>
<evidence type="ECO:0000259" key="1">
    <source>
        <dbReference type="PROSITE" id="PS50097"/>
    </source>
</evidence>
<dbReference type="HOGENOM" id="CLU_021542_0_1_1"/>
<dbReference type="SUPFAM" id="SSF54695">
    <property type="entry name" value="POZ domain"/>
    <property type="match status" value="1"/>
</dbReference>
<comment type="caution">
    <text evidence="3">The sequence shown here is derived from an EMBL/GenBank/DDBJ whole genome shotgun (WGS) entry which is preliminary data.</text>
</comment>
<evidence type="ECO:0000313" key="3">
    <source>
        <dbReference type="EMBL" id="EXX57434.1"/>
    </source>
</evidence>
<proteinExistence type="predicted"/>
<name>A0A015JQV4_RHIIW</name>
<feature type="domain" description="BTB" evidence="1">
    <location>
        <begin position="23"/>
        <end position="96"/>
    </location>
</feature>
<organism evidence="3 4">
    <name type="scientific">Rhizophagus irregularis (strain DAOM 197198w)</name>
    <name type="common">Glomus intraradices</name>
    <dbReference type="NCBI Taxonomy" id="1432141"/>
    <lineage>
        <taxon>Eukaryota</taxon>
        <taxon>Fungi</taxon>
        <taxon>Fungi incertae sedis</taxon>
        <taxon>Mucoromycota</taxon>
        <taxon>Glomeromycotina</taxon>
        <taxon>Glomeromycetes</taxon>
        <taxon>Glomerales</taxon>
        <taxon>Glomeraceae</taxon>
        <taxon>Rhizophagus</taxon>
    </lineage>
</organism>
<dbReference type="InterPro" id="IPR000210">
    <property type="entry name" value="BTB/POZ_dom"/>
</dbReference>
<dbReference type="InterPro" id="IPR051481">
    <property type="entry name" value="BTB-POZ/Galectin-3-binding"/>
</dbReference>
<accession>A0A015JQV4</accession>
<dbReference type="PANTHER" id="PTHR24410:SF23">
    <property type="entry name" value="BTB DOMAIN-CONTAINING PROTEIN-RELATED"/>
    <property type="match status" value="1"/>
</dbReference>
<dbReference type="Gene3D" id="1.25.40.420">
    <property type="match status" value="1"/>
</dbReference>
<evidence type="ECO:0008006" key="5">
    <source>
        <dbReference type="Google" id="ProtNLM"/>
    </source>
</evidence>
<dbReference type="InterPro" id="IPR006571">
    <property type="entry name" value="TLDc_dom"/>
</dbReference>
<gene>
    <name evidence="3" type="ORF">RirG_207170</name>
</gene>
<dbReference type="CDD" id="cd18186">
    <property type="entry name" value="BTB_POZ_ZBTB_KLHL-like"/>
    <property type="match status" value="1"/>
</dbReference>
<dbReference type="PROSITE" id="PS51886">
    <property type="entry name" value="TLDC"/>
    <property type="match status" value="1"/>
</dbReference>
<protein>
    <recommendedName>
        <fullName evidence="5">Serine-enriched protein</fullName>
    </recommendedName>
</protein>
<dbReference type="SMART" id="SM00225">
    <property type="entry name" value="BTB"/>
    <property type="match status" value="1"/>
</dbReference>
<dbReference type="PROSITE" id="PS50097">
    <property type="entry name" value="BTB"/>
    <property type="match status" value="1"/>
</dbReference>
<dbReference type="InterPro" id="IPR011333">
    <property type="entry name" value="SKP1/BTB/POZ_sf"/>
</dbReference>
<dbReference type="Pfam" id="PF07534">
    <property type="entry name" value="TLD"/>
    <property type="match status" value="1"/>
</dbReference>